<protein>
    <recommendedName>
        <fullName evidence="4">PXPV repeat-containing protein</fullName>
    </recommendedName>
</protein>
<dbReference type="Proteomes" id="UP000199477">
    <property type="component" value="Unassembled WGS sequence"/>
</dbReference>
<evidence type="ECO:0000256" key="1">
    <source>
        <dbReference type="SAM" id="SignalP"/>
    </source>
</evidence>
<proteinExistence type="predicted"/>
<dbReference type="STRING" id="500610.SAMN02799615_01183"/>
<feature type="chain" id="PRO_5011675729" description="PXPV repeat-containing protein" evidence="1">
    <location>
        <begin position="31"/>
        <end position="120"/>
    </location>
</feature>
<evidence type="ECO:0008006" key="4">
    <source>
        <dbReference type="Google" id="ProtNLM"/>
    </source>
</evidence>
<keyword evidence="1" id="KW-0732">Signal</keyword>
<evidence type="ECO:0000313" key="3">
    <source>
        <dbReference type="Proteomes" id="UP000199477"/>
    </source>
</evidence>
<feature type="signal peptide" evidence="1">
    <location>
        <begin position="1"/>
        <end position="30"/>
    </location>
</feature>
<dbReference type="EMBL" id="FONH01000003">
    <property type="protein sequence ID" value="SFE56630.1"/>
    <property type="molecule type" value="Genomic_DNA"/>
</dbReference>
<accession>A0A1I2BN37</accession>
<dbReference type="RefSeq" id="WP_051548860.1">
    <property type="nucleotide sequence ID" value="NZ_FONH01000003.1"/>
</dbReference>
<keyword evidence="3" id="KW-1185">Reference proteome</keyword>
<evidence type="ECO:0000313" key="2">
    <source>
        <dbReference type="EMBL" id="SFE56630.1"/>
    </source>
</evidence>
<reference evidence="3" key="1">
    <citation type="submission" date="2016-10" db="EMBL/GenBank/DDBJ databases">
        <authorList>
            <person name="Varghese N."/>
            <person name="Submissions S."/>
        </authorList>
    </citation>
    <scope>NUCLEOTIDE SEQUENCE [LARGE SCALE GENOMIC DNA]</scope>
    <source>
        <strain evidence="3">UNC178MFTsu3.1</strain>
    </source>
</reference>
<gene>
    <name evidence="2" type="ORF">SAMN02799615_01183</name>
</gene>
<sequence>MNKSKPSSLKRVVLAAAVLLGCAAAAPSFARSHVSVGIGVNLPGVSIGYSDGYRGHYRPYYGGGYYAPAYAPPVYYRPAPRVVYYDEPVVVERPVYVRRVYEERGYYSDGYRSRRYYDGD</sequence>
<dbReference type="AlphaFoldDB" id="A0A1I2BN37"/>
<name>A0A1I2BN37_9GAMM</name>
<organism evidence="2 3">
    <name type="scientific">Dyella marensis</name>
    <dbReference type="NCBI Taxonomy" id="500610"/>
    <lineage>
        <taxon>Bacteria</taxon>
        <taxon>Pseudomonadati</taxon>
        <taxon>Pseudomonadota</taxon>
        <taxon>Gammaproteobacteria</taxon>
        <taxon>Lysobacterales</taxon>
        <taxon>Rhodanobacteraceae</taxon>
        <taxon>Dyella</taxon>
    </lineage>
</organism>
<dbReference type="PROSITE" id="PS51257">
    <property type="entry name" value="PROKAR_LIPOPROTEIN"/>
    <property type="match status" value="1"/>
</dbReference>